<dbReference type="PROSITE" id="PS00107">
    <property type="entry name" value="PROTEIN_KINASE_ATP"/>
    <property type="match status" value="1"/>
</dbReference>
<evidence type="ECO:0000313" key="9">
    <source>
        <dbReference type="Proteomes" id="UP001301653"/>
    </source>
</evidence>
<feature type="transmembrane region" description="Helical" evidence="6">
    <location>
        <begin position="374"/>
        <end position="395"/>
    </location>
</feature>
<accession>A0ABU5V325</accession>
<keyword evidence="2 5" id="KW-0547">Nucleotide-binding</keyword>
<dbReference type="PROSITE" id="PS00108">
    <property type="entry name" value="PROTEIN_KINASE_ST"/>
    <property type="match status" value="1"/>
</dbReference>
<dbReference type="Pfam" id="PF13374">
    <property type="entry name" value="TPR_10"/>
    <property type="match status" value="1"/>
</dbReference>
<protein>
    <submittedName>
        <fullName evidence="8">Protein kinase</fullName>
    </submittedName>
</protein>
<proteinExistence type="predicted"/>
<dbReference type="PANTHER" id="PTHR43289:SF34">
    <property type="entry name" value="SERINE_THREONINE-PROTEIN KINASE YBDM-RELATED"/>
    <property type="match status" value="1"/>
</dbReference>
<gene>
    <name evidence="8" type="ORF">VA603_09485</name>
</gene>
<keyword evidence="1" id="KW-0808">Transferase</keyword>
<dbReference type="RefSeq" id="WP_323438651.1">
    <property type="nucleotide sequence ID" value="NZ_JAYFUH010000119.1"/>
</dbReference>
<keyword evidence="6" id="KW-0472">Membrane</keyword>
<dbReference type="Proteomes" id="UP001301653">
    <property type="component" value="Unassembled WGS sequence"/>
</dbReference>
<dbReference type="CDD" id="cd14014">
    <property type="entry name" value="STKc_PknB_like"/>
    <property type="match status" value="1"/>
</dbReference>
<evidence type="ECO:0000256" key="1">
    <source>
        <dbReference type="ARBA" id="ARBA00022679"/>
    </source>
</evidence>
<comment type="caution">
    <text evidence="8">The sequence shown here is derived from an EMBL/GenBank/DDBJ whole genome shotgun (WGS) entry which is preliminary data.</text>
</comment>
<evidence type="ECO:0000256" key="5">
    <source>
        <dbReference type="PROSITE-ProRule" id="PRU10141"/>
    </source>
</evidence>
<dbReference type="Gene3D" id="3.30.200.20">
    <property type="entry name" value="Phosphorylase Kinase, domain 1"/>
    <property type="match status" value="1"/>
</dbReference>
<dbReference type="Gene3D" id="1.10.510.10">
    <property type="entry name" value="Transferase(Phosphotransferase) domain 1"/>
    <property type="match status" value="1"/>
</dbReference>
<dbReference type="PROSITE" id="PS50011">
    <property type="entry name" value="PROTEIN_KINASE_DOM"/>
    <property type="match status" value="1"/>
</dbReference>
<keyword evidence="4 5" id="KW-0067">ATP-binding</keyword>
<dbReference type="Pfam" id="PF00069">
    <property type="entry name" value="Pkinase"/>
    <property type="match status" value="1"/>
</dbReference>
<evidence type="ECO:0000256" key="2">
    <source>
        <dbReference type="ARBA" id="ARBA00022741"/>
    </source>
</evidence>
<dbReference type="InterPro" id="IPR008271">
    <property type="entry name" value="Ser/Thr_kinase_AS"/>
</dbReference>
<keyword evidence="6" id="KW-1133">Transmembrane helix</keyword>
<evidence type="ECO:0000256" key="6">
    <source>
        <dbReference type="SAM" id="Phobius"/>
    </source>
</evidence>
<reference evidence="8 9" key="1">
    <citation type="submission" date="2023-12" db="EMBL/GenBank/DDBJ databases">
        <title>Stenotrophomonas guangdongensis sp. nov., isolated from wilted pepper plants (Capsicum annuum).</title>
        <authorList>
            <person name="Qiu M."/>
            <person name="Li Y."/>
            <person name="Liu Q."/>
            <person name="Zhang X."/>
            <person name="Huang Y."/>
            <person name="Guo R."/>
            <person name="Hu M."/>
            <person name="Zhou J."/>
            <person name="Zhou X."/>
        </authorList>
    </citation>
    <scope>NUCLEOTIDE SEQUENCE [LARGE SCALE GENOMIC DNA]</scope>
    <source>
        <strain evidence="8 9">MH1</strain>
    </source>
</reference>
<dbReference type="GO" id="GO:0016301">
    <property type="term" value="F:kinase activity"/>
    <property type="evidence" value="ECO:0007669"/>
    <property type="project" value="UniProtKB-KW"/>
</dbReference>
<evidence type="ECO:0000313" key="8">
    <source>
        <dbReference type="EMBL" id="MEA5667761.1"/>
    </source>
</evidence>
<dbReference type="PANTHER" id="PTHR43289">
    <property type="entry name" value="MITOGEN-ACTIVATED PROTEIN KINASE KINASE KINASE 20-RELATED"/>
    <property type="match status" value="1"/>
</dbReference>
<dbReference type="InterPro" id="IPR011009">
    <property type="entry name" value="Kinase-like_dom_sf"/>
</dbReference>
<feature type="domain" description="Protein kinase" evidence="7">
    <location>
        <begin position="77"/>
        <end position="349"/>
    </location>
</feature>
<dbReference type="InterPro" id="IPR011990">
    <property type="entry name" value="TPR-like_helical_dom_sf"/>
</dbReference>
<dbReference type="EMBL" id="JAYFUH010000119">
    <property type="protein sequence ID" value="MEA5667761.1"/>
    <property type="molecule type" value="Genomic_DNA"/>
</dbReference>
<feature type="binding site" evidence="5">
    <location>
        <position position="108"/>
    </location>
    <ligand>
        <name>ATP</name>
        <dbReference type="ChEBI" id="CHEBI:30616"/>
    </ligand>
</feature>
<evidence type="ECO:0000256" key="3">
    <source>
        <dbReference type="ARBA" id="ARBA00022777"/>
    </source>
</evidence>
<sequence length="999" mass="107385">MESTPDDWLRREALLDQLLDLPEPERAAFIARVADDNTEDAAALRGWLAGIERSVGYLVPRAAADPIGHSGEIVGNWRALRMIGRGGMGEVWLGERADGLFEKQVAIKFIRDDRPALARNIESERRVLAGLQHPGIVRLLDAGSMADGHPFLVTDHIEGSTLDVWLARVQPDLQARLALFRQVAVAVAYAHEQLVIHRDIKPGNILVDAQGQAHLLDFGIARVLASDQSEAAGATQVALTPEFAAPELIIDNSASVRSDVYALGGLLFYLLCGRAPLDLDGLPLGAMMARIRDELPQAPAAQAVPAVAQGGARPLLQDLDAIALKALAKSPAQRYGSVDALLADIDAAIARRPVSARAPDRWDRLRRYLHRHRIGVSVVTVLLLTLLAGMGGTLWQAHEARLQQQRAESEALRATEQARTADAVRDFLINVFESANPELTGGKTPTALELVDAGVRQAETTLAGQPEMQARLFDALSRTYIGLGEYAKAEALSRRGHDAAVAALGEDSMLATELAITHARVAGQGDAPDPTAMRMLERILARPPGTSTAARLQRGVAAYQLATLYRRAGQLDPAERWFRQSVTQLQALGAQGEGRLAEAFHQYAGLDESRGKRAEAIAHLRQAIALAQRQVPQSVAELNQMREDLANLLSATGGSEEAVSLLRQVVEANGGLYGPNHPRSLVSAAWLGRALVKQSDYAQADAILEPTLAATRAQFGEESEPTAAAAIALAASKLGQGDVDAAIALSDIAHRYAVANGGPDSFRAIITTQNGARMHLYKGDYVTAERIARQVLAALERIGSDSTNDALELIGNSRSFMGDVQGAQALHQQALQVLARNGDDGGVDVQLLKLELAGDARDLGRMDAARALAGEALAGLTALGQTPKDELFVSTRFMLAELEVLEGRCSRPDDLLEQVRRNEGRQGQSPLLQWQAAYERLILQMCHRLQGAEREAVDARIATDARFLLASPITPPQVKRVAAQALRLQSPSPRGGEGKSPTI</sequence>
<dbReference type="SUPFAM" id="SSF56112">
    <property type="entry name" value="Protein kinase-like (PK-like)"/>
    <property type="match status" value="1"/>
</dbReference>
<dbReference type="InterPro" id="IPR017441">
    <property type="entry name" value="Protein_kinase_ATP_BS"/>
</dbReference>
<dbReference type="InterPro" id="IPR000719">
    <property type="entry name" value="Prot_kinase_dom"/>
</dbReference>
<dbReference type="SMART" id="SM00220">
    <property type="entry name" value="S_TKc"/>
    <property type="match status" value="1"/>
</dbReference>
<evidence type="ECO:0000259" key="7">
    <source>
        <dbReference type="PROSITE" id="PS50011"/>
    </source>
</evidence>
<keyword evidence="9" id="KW-1185">Reference proteome</keyword>
<organism evidence="8 9">
    <name type="scientific">Stenotrophomonas capsici</name>
    <dbReference type="NCBI Taxonomy" id="3110230"/>
    <lineage>
        <taxon>Bacteria</taxon>
        <taxon>Pseudomonadati</taxon>
        <taxon>Pseudomonadota</taxon>
        <taxon>Gammaproteobacteria</taxon>
        <taxon>Lysobacterales</taxon>
        <taxon>Lysobacteraceae</taxon>
        <taxon>Stenotrophomonas</taxon>
    </lineage>
</organism>
<name>A0ABU5V325_9GAMM</name>
<dbReference type="SUPFAM" id="SSF48452">
    <property type="entry name" value="TPR-like"/>
    <property type="match status" value="2"/>
</dbReference>
<evidence type="ECO:0000256" key="4">
    <source>
        <dbReference type="ARBA" id="ARBA00022840"/>
    </source>
</evidence>
<keyword evidence="3 8" id="KW-0418">Kinase</keyword>
<keyword evidence="6" id="KW-0812">Transmembrane</keyword>
<dbReference type="Gene3D" id="1.25.40.10">
    <property type="entry name" value="Tetratricopeptide repeat domain"/>
    <property type="match status" value="2"/>
</dbReference>